<dbReference type="eggNOG" id="ENOG502S2Q1">
    <property type="taxonomic scope" value="Eukaryota"/>
</dbReference>
<evidence type="ECO:0000313" key="4">
    <source>
        <dbReference type="Proteomes" id="UP000001861"/>
    </source>
</evidence>
<dbReference type="EMBL" id="AACS02000011">
    <property type="protein sequence ID" value="EAU82850.1"/>
    <property type="molecule type" value="Genomic_DNA"/>
</dbReference>
<dbReference type="KEGG" id="cci:CC1G_05472"/>
<keyword evidence="4" id="KW-1185">Reference proteome</keyword>
<dbReference type="InterPro" id="IPR054246">
    <property type="entry name" value="DUF6973"/>
</dbReference>
<dbReference type="Proteomes" id="UP000001861">
    <property type="component" value="Unassembled WGS sequence"/>
</dbReference>
<feature type="signal peptide" evidence="1">
    <location>
        <begin position="1"/>
        <end position="18"/>
    </location>
</feature>
<dbReference type="VEuPathDB" id="FungiDB:CC1G_05472"/>
<feature type="domain" description="DUF6973" evidence="2">
    <location>
        <begin position="50"/>
        <end position="140"/>
    </location>
</feature>
<dbReference type="InParanoid" id="A8P5D9"/>
<gene>
    <name evidence="3" type="ORF">CC1G_05472</name>
</gene>
<evidence type="ECO:0000313" key="3">
    <source>
        <dbReference type="EMBL" id="EAU82850.1"/>
    </source>
</evidence>
<dbReference type="RefSeq" id="XP_001838919.1">
    <property type="nucleotide sequence ID" value="XM_001838867.1"/>
</dbReference>
<comment type="caution">
    <text evidence="3">The sequence shown here is derived from an EMBL/GenBank/DDBJ whole genome shotgun (WGS) entry which is preliminary data.</text>
</comment>
<reference evidence="3 4" key="1">
    <citation type="journal article" date="2010" name="Proc. Natl. Acad. Sci. U.S.A.">
        <title>Insights into evolution of multicellular fungi from the assembled chromosomes of the mushroom Coprinopsis cinerea (Coprinus cinereus).</title>
        <authorList>
            <person name="Stajich J.E."/>
            <person name="Wilke S.K."/>
            <person name="Ahren D."/>
            <person name="Au C.H."/>
            <person name="Birren B.W."/>
            <person name="Borodovsky M."/>
            <person name="Burns C."/>
            <person name="Canback B."/>
            <person name="Casselton L.A."/>
            <person name="Cheng C.K."/>
            <person name="Deng J."/>
            <person name="Dietrich F.S."/>
            <person name="Fargo D.C."/>
            <person name="Farman M.L."/>
            <person name="Gathman A.C."/>
            <person name="Goldberg J."/>
            <person name="Guigo R."/>
            <person name="Hoegger P.J."/>
            <person name="Hooker J.B."/>
            <person name="Huggins A."/>
            <person name="James T.Y."/>
            <person name="Kamada T."/>
            <person name="Kilaru S."/>
            <person name="Kodira C."/>
            <person name="Kues U."/>
            <person name="Kupfer D."/>
            <person name="Kwan H.S."/>
            <person name="Lomsadze A."/>
            <person name="Li W."/>
            <person name="Lilly W.W."/>
            <person name="Ma L.J."/>
            <person name="Mackey A.J."/>
            <person name="Manning G."/>
            <person name="Martin F."/>
            <person name="Muraguchi H."/>
            <person name="Natvig D.O."/>
            <person name="Palmerini H."/>
            <person name="Ramesh M.A."/>
            <person name="Rehmeyer C.J."/>
            <person name="Roe B.A."/>
            <person name="Shenoy N."/>
            <person name="Stanke M."/>
            <person name="Ter-Hovhannisyan V."/>
            <person name="Tunlid A."/>
            <person name="Velagapudi R."/>
            <person name="Vision T.J."/>
            <person name="Zeng Q."/>
            <person name="Zolan M.E."/>
            <person name="Pukkila P.J."/>
        </authorList>
    </citation>
    <scope>NUCLEOTIDE SEQUENCE [LARGE SCALE GENOMIC DNA]</scope>
    <source>
        <strain evidence="4">Okayama-7 / 130 / ATCC MYA-4618 / FGSC 9003</strain>
    </source>
</reference>
<dbReference type="Pfam" id="PF22322">
    <property type="entry name" value="DUF6973"/>
    <property type="match status" value="1"/>
</dbReference>
<sequence>MQLKSLLVAAALALSASAAPAVEKRQGYSDYFPPIGEMAYCLNPLNAPACVAANGHAEVASSAAARLFPRDTLHNGRGDAFRHCYWNARMVIDIGATKAKEIADNHEIYSDGPNEEKLMDYANNDTGRRIGGIAYGANKNAKYTYVEDLCRTFAINGLLVTLK</sequence>
<accession>A8P5D9</accession>
<dbReference type="GeneID" id="6015514"/>
<dbReference type="AlphaFoldDB" id="A8P5D9"/>
<evidence type="ECO:0000259" key="2">
    <source>
        <dbReference type="Pfam" id="PF22322"/>
    </source>
</evidence>
<feature type="chain" id="PRO_5002727660" evidence="1">
    <location>
        <begin position="19"/>
        <end position="163"/>
    </location>
</feature>
<evidence type="ECO:0000256" key="1">
    <source>
        <dbReference type="SAM" id="SignalP"/>
    </source>
</evidence>
<protein>
    <submittedName>
        <fullName evidence="3">Secreted protein</fullName>
    </submittedName>
</protein>
<dbReference type="OMA" id="SIREMAW"/>
<proteinExistence type="predicted"/>
<organism evidence="3 4">
    <name type="scientific">Coprinopsis cinerea (strain Okayama-7 / 130 / ATCC MYA-4618 / FGSC 9003)</name>
    <name type="common">Inky cap fungus</name>
    <name type="synonym">Hormographiella aspergillata</name>
    <dbReference type="NCBI Taxonomy" id="240176"/>
    <lineage>
        <taxon>Eukaryota</taxon>
        <taxon>Fungi</taxon>
        <taxon>Dikarya</taxon>
        <taxon>Basidiomycota</taxon>
        <taxon>Agaricomycotina</taxon>
        <taxon>Agaricomycetes</taxon>
        <taxon>Agaricomycetidae</taxon>
        <taxon>Agaricales</taxon>
        <taxon>Agaricineae</taxon>
        <taxon>Psathyrellaceae</taxon>
        <taxon>Coprinopsis</taxon>
    </lineage>
</organism>
<keyword evidence="1" id="KW-0732">Signal</keyword>
<name>A8P5D9_COPC7</name>
<dbReference type="OrthoDB" id="9991842at2759"/>